<evidence type="ECO:0000256" key="2">
    <source>
        <dbReference type="SAM" id="SignalP"/>
    </source>
</evidence>
<accession>A0A377JUF3</accession>
<dbReference type="RefSeq" id="WP_115722151.1">
    <property type="nucleotide sequence ID" value="NZ_UGHX01000001.1"/>
</dbReference>
<sequence>MAGLVQNFVVKNCVLWLLVLSLSGCNYAVTFNTNPIGANIICGGVNQGYSPVNLEYNKKALKEHNFRIQPCEAVWISGARIEFPNDISDVFEEFPKGVMLTLQRPEHPDLEKDMQFAFQVQQMKQQQMQFQYQQSQQAIHNVNQQLNQTNQRIQQQNHNNQMLFQMQQLNNTLRYGF</sequence>
<keyword evidence="2" id="KW-0732">Signal</keyword>
<gene>
    <name evidence="3" type="ORF">NCTC12219_01496</name>
</gene>
<feature type="signal peptide" evidence="2">
    <location>
        <begin position="1"/>
        <end position="28"/>
    </location>
</feature>
<name>A0A377JUF3_9HELI</name>
<keyword evidence="1" id="KW-0175">Coiled coil</keyword>
<feature type="chain" id="PRO_5016682110" description="Lipoprotein" evidence="2">
    <location>
        <begin position="29"/>
        <end position="177"/>
    </location>
</feature>
<protein>
    <recommendedName>
        <fullName evidence="5">Lipoprotein</fullName>
    </recommendedName>
</protein>
<reference evidence="3 4" key="1">
    <citation type="submission" date="2018-06" db="EMBL/GenBank/DDBJ databases">
        <authorList>
            <consortium name="Pathogen Informatics"/>
            <person name="Doyle S."/>
        </authorList>
    </citation>
    <scope>NUCLEOTIDE SEQUENCE [LARGE SCALE GENOMIC DNA]</scope>
    <source>
        <strain evidence="3 4">NCTC12219</strain>
    </source>
</reference>
<dbReference type="EMBL" id="UGHX01000001">
    <property type="protein sequence ID" value="STP11599.1"/>
    <property type="molecule type" value="Genomic_DNA"/>
</dbReference>
<dbReference type="Proteomes" id="UP000255103">
    <property type="component" value="Unassembled WGS sequence"/>
</dbReference>
<proteinExistence type="predicted"/>
<organism evidence="3 4">
    <name type="scientific">Helicobacter cinaedi</name>
    <dbReference type="NCBI Taxonomy" id="213"/>
    <lineage>
        <taxon>Bacteria</taxon>
        <taxon>Pseudomonadati</taxon>
        <taxon>Campylobacterota</taxon>
        <taxon>Epsilonproteobacteria</taxon>
        <taxon>Campylobacterales</taxon>
        <taxon>Helicobacteraceae</taxon>
        <taxon>Helicobacter</taxon>
    </lineage>
</organism>
<feature type="coiled-coil region" evidence="1">
    <location>
        <begin position="132"/>
        <end position="159"/>
    </location>
</feature>
<evidence type="ECO:0000256" key="1">
    <source>
        <dbReference type="SAM" id="Coils"/>
    </source>
</evidence>
<evidence type="ECO:0008006" key="5">
    <source>
        <dbReference type="Google" id="ProtNLM"/>
    </source>
</evidence>
<evidence type="ECO:0000313" key="3">
    <source>
        <dbReference type="EMBL" id="STP11599.1"/>
    </source>
</evidence>
<evidence type="ECO:0000313" key="4">
    <source>
        <dbReference type="Proteomes" id="UP000255103"/>
    </source>
</evidence>
<dbReference type="AlphaFoldDB" id="A0A377JUF3"/>